<dbReference type="EMBL" id="JANPWZ010001618">
    <property type="protein sequence ID" value="KAJ3564420.1"/>
    <property type="molecule type" value="Genomic_DNA"/>
</dbReference>
<evidence type="ECO:0000313" key="3">
    <source>
        <dbReference type="Proteomes" id="UP001148614"/>
    </source>
</evidence>
<sequence>MPRSKYNHALRNERQRTCWIRFSLPPDEDWPTWPTSYDDRYLGPLAGAAGCQDAIVGRQVDNPREAVFVIFWESAEALRTFQETPASRELLQGLGCGNESIVRLRYMTGGTMQSLLPGRVTLNIFTIPYTGTPNYDEWCDTILSPFCGFMPKGGGAPGRPQIFRFPTCAWEEDDQQVQPTTEGIEQKQATFYLFYCWQGSDTSMKEEISANDPESKNLWAERVARASPPVESWVQERWHIRYQPCEIDPEEKDNEDLADFVSTRYLQPRGK</sequence>
<dbReference type="InterPro" id="IPR011008">
    <property type="entry name" value="Dimeric_a/b-barrel"/>
</dbReference>
<evidence type="ECO:0000313" key="2">
    <source>
        <dbReference type="EMBL" id="KAJ3564420.1"/>
    </source>
</evidence>
<protein>
    <recommendedName>
        <fullName evidence="1">ABM domain-containing protein</fullName>
    </recommendedName>
</protein>
<gene>
    <name evidence="2" type="ORF">NPX13_g7849</name>
</gene>
<accession>A0A9W8TIW2</accession>
<dbReference type="InterPro" id="IPR007138">
    <property type="entry name" value="ABM_dom"/>
</dbReference>
<evidence type="ECO:0000259" key="1">
    <source>
        <dbReference type="Pfam" id="PF03992"/>
    </source>
</evidence>
<reference evidence="2" key="1">
    <citation type="submission" date="2022-07" db="EMBL/GenBank/DDBJ databases">
        <title>Genome Sequence of Xylaria arbuscula.</title>
        <authorList>
            <person name="Buettner E."/>
        </authorList>
    </citation>
    <scope>NUCLEOTIDE SEQUENCE</scope>
    <source>
        <strain evidence="2">VT107</strain>
    </source>
</reference>
<feature type="domain" description="ABM" evidence="1">
    <location>
        <begin position="43"/>
        <end position="89"/>
    </location>
</feature>
<organism evidence="2 3">
    <name type="scientific">Xylaria arbuscula</name>
    <dbReference type="NCBI Taxonomy" id="114810"/>
    <lineage>
        <taxon>Eukaryota</taxon>
        <taxon>Fungi</taxon>
        <taxon>Dikarya</taxon>
        <taxon>Ascomycota</taxon>
        <taxon>Pezizomycotina</taxon>
        <taxon>Sordariomycetes</taxon>
        <taxon>Xylariomycetidae</taxon>
        <taxon>Xylariales</taxon>
        <taxon>Xylariaceae</taxon>
        <taxon>Xylaria</taxon>
    </lineage>
</organism>
<dbReference type="SUPFAM" id="SSF54909">
    <property type="entry name" value="Dimeric alpha+beta barrel"/>
    <property type="match status" value="1"/>
</dbReference>
<dbReference type="Gene3D" id="3.30.70.100">
    <property type="match status" value="1"/>
</dbReference>
<name>A0A9W8TIW2_9PEZI</name>
<dbReference type="Proteomes" id="UP001148614">
    <property type="component" value="Unassembled WGS sequence"/>
</dbReference>
<proteinExistence type="predicted"/>
<dbReference type="Pfam" id="PF03992">
    <property type="entry name" value="ABM"/>
    <property type="match status" value="1"/>
</dbReference>
<dbReference type="AlphaFoldDB" id="A0A9W8TIW2"/>
<keyword evidence="3" id="KW-1185">Reference proteome</keyword>
<comment type="caution">
    <text evidence="2">The sequence shown here is derived from an EMBL/GenBank/DDBJ whole genome shotgun (WGS) entry which is preliminary data.</text>
</comment>